<evidence type="ECO:0000313" key="3">
    <source>
        <dbReference type="Proteomes" id="UP001346869"/>
    </source>
</evidence>
<dbReference type="EMBL" id="JAUZQC010000015">
    <property type="protein sequence ID" value="KAK5859245.1"/>
    <property type="molecule type" value="Genomic_DNA"/>
</dbReference>
<accession>A0AAN7XEG1</accession>
<dbReference type="Proteomes" id="UP001346869">
    <property type="component" value="Unassembled WGS sequence"/>
</dbReference>
<sequence>MPVLHQDPVLLPHHGDNGSQPFDKVAVTTPVPCSVPGVLSGPSSFQRVFNSWGSCASSIHTDSANGGTMEGWGVV</sequence>
<evidence type="ECO:0000256" key="1">
    <source>
        <dbReference type="SAM" id="MobiDB-lite"/>
    </source>
</evidence>
<evidence type="ECO:0000313" key="2">
    <source>
        <dbReference type="EMBL" id="KAK5859245.1"/>
    </source>
</evidence>
<keyword evidence="3" id="KW-1185">Reference proteome</keyword>
<reference evidence="2 3" key="2">
    <citation type="journal article" date="2023" name="Mol. Biol. Evol.">
        <title>Genomics of Secondarily Temperate Adaptation in the Only Non-Antarctic Icefish.</title>
        <authorList>
            <person name="Rivera-Colon A.G."/>
            <person name="Rayamajhi N."/>
            <person name="Minhas B.F."/>
            <person name="Madrigal G."/>
            <person name="Bilyk K.T."/>
            <person name="Yoon V."/>
            <person name="Hune M."/>
            <person name="Gregory S."/>
            <person name="Cheng C.H.C."/>
            <person name="Catchen J.M."/>
        </authorList>
    </citation>
    <scope>NUCLEOTIDE SEQUENCE [LARGE SCALE GENOMIC DNA]</scope>
    <source>
        <strain evidence="2">JMC-PN-2008</strain>
    </source>
</reference>
<dbReference type="AlphaFoldDB" id="A0AAN7XEG1"/>
<reference evidence="2 3" key="1">
    <citation type="journal article" date="2023" name="Genes (Basel)">
        <title>Chromosome-Level Genome Assembly and Circadian Gene Repertoire of the Patagonia Blennie Eleginops maclovinus-The Closest Ancestral Proxy of Antarctic Cryonotothenioids.</title>
        <authorList>
            <person name="Cheng C.C."/>
            <person name="Rivera-Colon A.G."/>
            <person name="Minhas B.F."/>
            <person name="Wilson L."/>
            <person name="Rayamajhi N."/>
            <person name="Vargas-Chacoff L."/>
            <person name="Catchen J.M."/>
        </authorList>
    </citation>
    <scope>NUCLEOTIDE SEQUENCE [LARGE SCALE GENOMIC DNA]</scope>
    <source>
        <strain evidence="2">JMC-PN-2008</strain>
    </source>
</reference>
<comment type="caution">
    <text evidence="2">The sequence shown here is derived from an EMBL/GenBank/DDBJ whole genome shotgun (WGS) entry which is preliminary data.</text>
</comment>
<name>A0AAN7XEG1_ELEMC</name>
<proteinExistence type="predicted"/>
<feature type="region of interest" description="Disordered" evidence="1">
    <location>
        <begin position="1"/>
        <end position="23"/>
    </location>
</feature>
<protein>
    <submittedName>
        <fullName evidence="2">Uncharacterized protein</fullName>
    </submittedName>
</protein>
<gene>
    <name evidence="2" type="ORF">PBY51_003326</name>
</gene>
<organism evidence="2 3">
    <name type="scientific">Eleginops maclovinus</name>
    <name type="common">Patagonian blennie</name>
    <name type="synonym">Eleginus maclovinus</name>
    <dbReference type="NCBI Taxonomy" id="56733"/>
    <lineage>
        <taxon>Eukaryota</taxon>
        <taxon>Metazoa</taxon>
        <taxon>Chordata</taxon>
        <taxon>Craniata</taxon>
        <taxon>Vertebrata</taxon>
        <taxon>Euteleostomi</taxon>
        <taxon>Actinopterygii</taxon>
        <taxon>Neopterygii</taxon>
        <taxon>Teleostei</taxon>
        <taxon>Neoteleostei</taxon>
        <taxon>Acanthomorphata</taxon>
        <taxon>Eupercaria</taxon>
        <taxon>Perciformes</taxon>
        <taxon>Notothenioidei</taxon>
        <taxon>Eleginopidae</taxon>
        <taxon>Eleginops</taxon>
    </lineage>
</organism>